<proteinExistence type="predicted"/>
<evidence type="ECO:0000256" key="1">
    <source>
        <dbReference type="SAM" id="SignalP"/>
    </source>
</evidence>
<dbReference type="SMART" id="SM00257">
    <property type="entry name" value="LysM"/>
    <property type="match status" value="3"/>
</dbReference>
<dbReference type="InterPro" id="IPR036779">
    <property type="entry name" value="LysM_dom_sf"/>
</dbReference>
<feature type="domain" description="LysM" evidence="2">
    <location>
        <begin position="496"/>
        <end position="539"/>
    </location>
</feature>
<dbReference type="InterPro" id="IPR008258">
    <property type="entry name" value="Transglycosylase_SLT_dom_1"/>
</dbReference>
<dbReference type="Gene3D" id="3.10.350.10">
    <property type="entry name" value="LysM domain"/>
    <property type="match status" value="2"/>
</dbReference>
<accession>A0A177E6G3</accession>
<dbReference type="CDD" id="cd00118">
    <property type="entry name" value="LysM"/>
    <property type="match status" value="2"/>
</dbReference>
<dbReference type="InterPro" id="IPR018392">
    <property type="entry name" value="LysM"/>
</dbReference>
<feature type="domain" description="LysM" evidence="2">
    <location>
        <begin position="432"/>
        <end position="476"/>
    </location>
</feature>
<evidence type="ECO:0000313" key="4">
    <source>
        <dbReference type="Proteomes" id="UP000076964"/>
    </source>
</evidence>
<comment type="caution">
    <text evidence="3">The sequence shown here is derived from an EMBL/GenBank/DDBJ whole genome shotgun (WGS) entry which is preliminary data.</text>
</comment>
<dbReference type="PANTHER" id="PTHR33734:SF22">
    <property type="entry name" value="MEMBRANE-BOUND LYTIC MUREIN TRANSGLYCOSYLASE D"/>
    <property type="match status" value="1"/>
</dbReference>
<dbReference type="Pfam" id="PF01476">
    <property type="entry name" value="LysM"/>
    <property type="match status" value="2"/>
</dbReference>
<feature type="chain" id="PRO_5008060173" evidence="1">
    <location>
        <begin position="21"/>
        <end position="546"/>
    </location>
</feature>
<organism evidence="3 4">
    <name type="scientific">Thermodesulfatator autotrophicus</name>
    <dbReference type="NCBI Taxonomy" id="1795632"/>
    <lineage>
        <taxon>Bacteria</taxon>
        <taxon>Pseudomonadati</taxon>
        <taxon>Thermodesulfobacteriota</taxon>
        <taxon>Thermodesulfobacteria</taxon>
        <taxon>Thermodesulfobacteriales</taxon>
        <taxon>Thermodesulfatatoraceae</taxon>
        <taxon>Thermodesulfatator</taxon>
    </lineage>
</organism>
<dbReference type="AlphaFoldDB" id="A0A177E6G3"/>
<dbReference type="OrthoDB" id="9815002at2"/>
<dbReference type="CDD" id="cd16894">
    <property type="entry name" value="MltD-like"/>
    <property type="match status" value="1"/>
</dbReference>
<dbReference type="PROSITE" id="PS51257">
    <property type="entry name" value="PROKAR_LIPOPROTEIN"/>
    <property type="match status" value="1"/>
</dbReference>
<dbReference type="InterPro" id="IPR023346">
    <property type="entry name" value="Lysozyme-like_dom_sf"/>
</dbReference>
<dbReference type="SUPFAM" id="SSF54106">
    <property type="entry name" value="LysM domain"/>
    <property type="match status" value="2"/>
</dbReference>
<dbReference type="RefSeq" id="WP_068542156.1">
    <property type="nucleotide sequence ID" value="NZ_LSFI01000027.1"/>
</dbReference>
<dbReference type="Proteomes" id="UP000076964">
    <property type="component" value="Unassembled WGS sequence"/>
</dbReference>
<gene>
    <name evidence="3" type="ORF">TH606_06500</name>
</gene>
<dbReference type="STRING" id="1795632.TH606_06500"/>
<sequence length="546" mass="62851">MKKIKGILVFLFFIALVACSSTQTSKVTENTLNSNYSSQRASQLQKYDSYKVPKSNPIIKNSSSISCNVTKKKVSKNKKISEEDRELQNIVDSALEYYNLSQDLWNQGKAEEALEALDQAYELLLQIDEDSELAQSKENLRFVIAKRILEIYASRYTATNGLYSEIPLVLNRYVEAEIKRFQTCERSFFLNAYKRSGRYRPMILAKLKEAGLPEELSWLPLIESGFKVNALSPARALGLWQFIPSTGYKFGLKRNYWIDERMDPEKSTEAAIAYLTELHKIFGDWTTVLAAYNCGEARVLRVIKRQKINYLDNFWDLYERLPRETARYVPRFLAVLHILNDPAKYGFDKLPTPDPPLEYETVKVDKQYSLKTIAKALGISDKLLADYNPELRYRITPANYDLKVPKGKGPELVALLEKGSIKPWVPKKTYYVYHRLRRGETLSHLARRYKTSVVAIMRANGISNPRRLRAGQRLKIPVGKKYVAYSSHKNKNQKIVTYVVKPGDSLWRIARKFKTSTKKIMKTNNLKTHRLQVGQVLKIPVKVSSS</sequence>
<keyword evidence="4" id="KW-1185">Reference proteome</keyword>
<dbReference type="EMBL" id="LSFI01000027">
    <property type="protein sequence ID" value="OAG27534.1"/>
    <property type="molecule type" value="Genomic_DNA"/>
</dbReference>
<dbReference type="SUPFAM" id="SSF53955">
    <property type="entry name" value="Lysozyme-like"/>
    <property type="match status" value="1"/>
</dbReference>
<reference evidence="3 4" key="1">
    <citation type="submission" date="2016-02" db="EMBL/GenBank/DDBJ databases">
        <title>Draft genome sequence of Thermodesulfatator sp. S606.</title>
        <authorList>
            <person name="Lai Q."/>
            <person name="Cao J."/>
            <person name="Dupont S."/>
            <person name="Shao Z."/>
            <person name="Jebbar M."/>
            <person name="Alain K."/>
        </authorList>
    </citation>
    <scope>NUCLEOTIDE SEQUENCE [LARGE SCALE GENOMIC DNA]</scope>
    <source>
        <strain evidence="3 4">S606</strain>
    </source>
</reference>
<protein>
    <submittedName>
        <fullName evidence="3">Lytic transglycosylase</fullName>
    </submittedName>
</protein>
<keyword evidence="1" id="KW-0732">Signal</keyword>
<evidence type="ECO:0000313" key="3">
    <source>
        <dbReference type="EMBL" id="OAG27534.1"/>
    </source>
</evidence>
<evidence type="ECO:0000259" key="2">
    <source>
        <dbReference type="PROSITE" id="PS51782"/>
    </source>
</evidence>
<dbReference type="Gene3D" id="1.10.530.10">
    <property type="match status" value="1"/>
</dbReference>
<name>A0A177E6G3_9BACT</name>
<feature type="signal peptide" evidence="1">
    <location>
        <begin position="1"/>
        <end position="20"/>
    </location>
</feature>
<dbReference type="GO" id="GO:0008932">
    <property type="term" value="F:lytic endotransglycosylase activity"/>
    <property type="evidence" value="ECO:0007669"/>
    <property type="project" value="TreeGrafter"/>
</dbReference>
<dbReference type="PANTHER" id="PTHR33734">
    <property type="entry name" value="LYSM DOMAIN-CONTAINING GPI-ANCHORED PROTEIN 2"/>
    <property type="match status" value="1"/>
</dbReference>
<dbReference type="Pfam" id="PF01464">
    <property type="entry name" value="SLT"/>
    <property type="match status" value="1"/>
</dbReference>
<dbReference type="PROSITE" id="PS51782">
    <property type="entry name" value="LYSM"/>
    <property type="match status" value="2"/>
</dbReference>